<evidence type="ECO:0000313" key="1">
    <source>
        <dbReference type="EMBL" id="KAL3081985.1"/>
    </source>
</evidence>
<dbReference type="Proteomes" id="UP001620626">
    <property type="component" value="Unassembled WGS sequence"/>
</dbReference>
<name>A0ABD2IWH3_9BILA</name>
<protein>
    <submittedName>
        <fullName evidence="1">Uncharacterized protein</fullName>
    </submittedName>
</protein>
<reference evidence="1 2" key="1">
    <citation type="submission" date="2024-10" db="EMBL/GenBank/DDBJ databases">
        <authorList>
            <person name="Kim D."/>
        </authorList>
    </citation>
    <scope>NUCLEOTIDE SEQUENCE [LARGE SCALE GENOMIC DNA]</scope>
    <source>
        <strain evidence="1">BH-2024</strain>
    </source>
</reference>
<proteinExistence type="predicted"/>
<accession>A0ABD2IWH3</accession>
<keyword evidence="2" id="KW-1185">Reference proteome</keyword>
<dbReference type="EMBL" id="JBICBT010001125">
    <property type="protein sequence ID" value="KAL3081985.1"/>
    <property type="molecule type" value="Genomic_DNA"/>
</dbReference>
<evidence type="ECO:0000313" key="2">
    <source>
        <dbReference type="Proteomes" id="UP001620626"/>
    </source>
</evidence>
<dbReference type="AlphaFoldDB" id="A0ABD2IWH3"/>
<sequence>MKFKFFGISWHSVGPTKSAVECSAENRRAALGPALFKIRFPIISMEQFSTTIVPSGVLTLEDTVSVYQFRHVNPYLRPPPVGLYELKFPTNGSEDSEKKN</sequence>
<gene>
    <name evidence="1" type="ORF">niasHT_032667</name>
</gene>
<organism evidence="1 2">
    <name type="scientific">Heterodera trifolii</name>
    <dbReference type="NCBI Taxonomy" id="157864"/>
    <lineage>
        <taxon>Eukaryota</taxon>
        <taxon>Metazoa</taxon>
        <taxon>Ecdysozoa</taxon>
        <taxon>Nematoda</taxon>
        <taxon>Chromadorea</taxon>
        <taxon>Rhabditida</taxon>
        <taxon>Tylenchina</taxon>
        <taxon>Tylenchomorpha</taxon>
        <taxon>Tylenchoidea</taxon>
        <taxon>Heteroderidae</taxon>
        <taxon>Heteroderinae</taxon>
        <taxon>Heterodera</taxon>
    </lineage>
</organism>
<comment type="caution">
    <text evidence="1">The sequence shown here is derived from an EMBL/GenBank/DDBJ whole genome shotgun (WGS) entry which is preliminary data.</text>
</comment>